<dbReference type="EMBL" id="WTYV01000004">
    <property type="protein sequence ID" value="MXO72275.1"/>
    <property type="molecule type" value="Genomic_DNA"/>
</dbReference>
<reference evidence="4 5" key="1">
    <citation type="submission" date="2019-12" db="EMBL/GenBank/DDBJ databases">
        <title>Genomic-based taxomic classification of the family Erythrobacteraceae.</title>
        <authorList>
            <person name="Xu L."/>
        </authorList>
    </citation>
    <scope>NUCLEOTIDE SEQUENCE [LARGE SCALE GENOMIC DNA]</scope>
    <source>
        <strain evidence="4 5">M0322</strain>
    </source>
</reference>
<protein>
    <submittedName>
        <fullName evidence="4">ATPase</fullName>
    </submittedName>
</protein>
<keyword evidence="3" id="KW-1133">Transmembrane helix</keyword>
<dbReference type="OrthoDB" id="9777715at2"/>
<dbReference type="Proteomes" id="UP000466966">
    <property type="component" value="Unassembled WGS sequence"/>
</dbReference>
<organism evidence="4 5">
    <name type="scientific">Alteraurantiacibacter buctensis</name>
    <dbReference type="NCBI Taxonomy" id="1503981"/>
    <lineage>
        <taxon>Bacteria</taxon>
        <taxon>Pseudomonadati</taxon>
        <taxon>Pseudomonadota</taxon>
        <taxon>Alphaproteobacteria</taxon>
        <taxon>Sphingomonadales</taxon>
        <taxon>Erythrobacteraceae</taxon>
        <taxon>Alteraurantiacibacter</taxon>
    </lineage>
</organism>
<name>A0A844YVA2_9SPHN</name>
<evidence type="ECO:0000256" key="1">
    <source>
        <dbReference type="SAM" id="Coils"/>
    </source>
</evidence>
<comment type="caution">
    <text evidence="4">The sequence shown here is derived from an EMBL/GenBank/DDBJ whole genome shotgun (WGS) entry which is preliminary data.</text>
</comment>
<keyword evidence="3" id="KW-0472">Membrane</keyword>
<feature type="region of interest" description="Disordered" evidence="2">
    <location>
        <begin position="1"/>
        <end position="50"/>
    </location>
</feature>
<evidence type="ECO:0000313" key="4">
    <source>
        <dbReference type="EMBL" id="MXO72275.1"/>
    </source>
</evidence>
<dbReference type="AlphaFoldDB" id="A0A844YVA2"/>
<keyword evidence="1" id="KW-0175">Coiled coil</keyword>
<evidence type="ECO:0000256" key="2">
    <source>
        <dbReference type="SAM" id="MobiDB-lite"/>
    </source>
</evidence>
<sequence>MNRSKTLTALGGTDPGTSAPDNADLGLDTPATGTDHSPVFEEEWEEPAPPPSRLWPSLAVLAVLGWTGFFAWSHLADFSVGVTPAEGSALVSAWAVPVVLVVGLWLLAMRHSTREAARFGAMAQMLAGESQVLERRLASVNAELSLARDFIAAQSRDLESLGRLAAERISANAAQLQDLIRDNGAQVNAIGEVSDTALANMDKLRDRLPVVANSARDLTSQIGHAGNVAQDRLEEMIAAFERLNAFGEASGRQVDTLRENTTATLAAFEERLGALQAAQSAAHQRFATATQEMKDRVAQAIADIQQIDESAITNSRLRVEALGEAERKVREAVAESDALFAEAQAERAAAMEAAQREALSALEQRLAEFDQAAILRQQEHATHVAAMAEKGEELAARLAEIDAELARLAQAGSAESAQLAEACAAFTRNLEEGRSTLERTTAQVTGLTDSSVRLLELIRAAGEHSEGTLARGIGQADARLSSFGERLTQLSATLGQVESRGSSLLVEITASKSESVELLATLATLEDRLGGLKARAEVVASTSAADLQAAIAALDEAATTTLARLQGGQADAVRAIAEELGETASTILSETLAASGSSAIADLRRATEEATEQGRSTAVALRDQLAKVNQLAGNLEQRVAQARAQAEEQVNNDFTRRMALITESLNSCSIDIARALDAEVADTAWASYLKGDRGIFTRRAVRLLDNQEVRAIAEAYDADEELRLAVNRYIHDFEALLRPILSTRDGNAMGVTLISSDIGKLYVVLAQAIERLRD</sequence>
<feature type="transmembrane region" description="Helical" evidence="3">
    <location>
        <begin position="54"/>
        <end position="75"/>
    </location>
</feature>
<gene>
    <name evidence="4" type="ORF">GRI99_11620</name>
</gene>
<keyword evidence="3" id="KW-0812">Transmembrane</keyword>
<keyword evidence="5" id="KW-1185">Reference proteome</keyword>
<evidence type="ECO:0000256" key="3">
    <source>
        <dbReference type="SAM" id="Phobius"/>
    </source>
</evidence>
<evidence type="ECO:0000313" key="5">
    <source>
        <dbReference type="Proteomes" id="UP000466966"/>
    </source>
</evidence>
<feature type="coiled-coil region" evidence="1">
    <location>
        <begin position="618"/>
        <end position="652"/>
    </location>
</feature>
<proteinExistence type="predicted"/>
<feature type="transmembrane region" description="Helical" evidence="3">
    <location>
        <begin position="87"/>
        <end position="108"/>
    </location>
</feature>
<dbReference type="RefSeq" id="WP_160772194.1">
    <property type="nucleotide sequence ID" value="NZ_WTYV01000004.1"/>
</dbReference>
<accession>A0A844YVA2</accession>